<evidence type="ECO:0000313" key="2">
    <source>
        <dbReference type="EMBL" id="GAA1858165.1"/>
    </source>
</evidence>
<reference evidence="2 3" key="1">
    <citation type="journal article" date="2019" name="Int. J. Syst. Evol. Microbiol.">
        <title>The Global Catalogue of Microorganisms (GCM) 10K type strain sequencing project: providing services to taxonomists for standard genome sequencing and annotation.</title>
        <authorList>
            <consortium name="The Broad Institute Genomics Platform"/>
            <consortium name="The Broad Institute Genome Sequencing Center for Infectious Disease"/>
            <person name="Wu L."/>
            <person name="Ma J."/>
        </authorList>
    </citation>
    <scope>NUCLEOTIDE SEQUENCE [LARGE SCALE GENOMIC DNA]</scope>
    <source>
        <strain evidence="2 3">JCM 16009</strain>
    </source>
</reference>
<protein>
    <recommendedName>
        <fullName evidence="4">DUF4913 domain-containing protein</fullName>
    </recommendedName>
</protein>
<organism evidence="2 3">
    <name type="scientific">Pseudonocardia ailaonensis</name>
    <dbReference type="NCBI Taxonomy" id="367279"/>
    <lineage>
        <taxon>Bacteria</taxon>
        <taxon>Bacillati</taxon>
        <taxon>Actinomycetota</taxon>
        <taxon>Actinomycetes</taxon>
        <taxon>Pseudonocardiales</taxon>
        <taxon>Pseudonocardiaceae</taxon>
        <taxon>Pseudonocardia</taxon>
    </lineage>
</organism>
<feature type="region of interest" description="Disordered" evidence="1">
    <location>
        <begin position="183"/>
        <end position="212"/>
    </location>
</feature>
<name>A0ABN2N9K4_9PSEU</name>
<dbReference type="Proteomes" id="UP001500449">
    <property type="component" value="Unassembled WGS sequence"/>
</dbReference>
<dbReference type="RefSeq" id="WP_344419852.1">
    <property type="nucleotide sequence ID" value="NZ_BAAAQK010000016.1"/>
</dbReference>
<gene>
    <name evidence="2" type="ORF">GCM10009836_42930</name>
</gene>
<evidence type="ECO:0000313" key="3">
    <source>
        <dbReference type="Proteomes" id="UP001500449"/>
    </source>
</evidence>
<accession>A0ABN2N9K4</accession>
<comment type="caution">
    <text evidence="2">The sequence shown here is derived from an EMBL/GenBank/DDBJ whole genome shotgun (WGS) entry which is preliminary data.</text>
</comment>
<proteinExistence type="predicted"/>
<sequence length="212" mass="23102">MSGADPTVVGLARSLERTLRRVGELEELVRRLATDVATLARANPPAGAPVGEAGDGGRHPGGWLGVADHEVSAAGIADLIEWVEGVYLRFPDAELPSCWLWHPAVVEELWWLRGAHGAAFDDSAGSWQRIGDWHDRFRPGVVKRLRAAVGDCELALHRAGTDLHDGPIAPLADAASEIARSWTTSRALPDPTEPQLNDAEQYDRAQHRRSHR</sequence>
<evidence type="ECO:0008006" key="4">
    <source>
        <dbReference type="Google" id="ProtNLM"/>
    </source>
</evidence>
<dbReference type="EMBL" id="BAAAQK010000016">
    <property type="protein sequence ID" value="GAA1858165.1"/>
    <property type="molecule type" value="Genomic_DNA"/>
</dbReference>
<evidence type="ECO:0000256" key="1">
    <source>
        <dbReference type="SAM" id="MobiDB-lite"/>
    </source>
</evidence>
<keyword evidence="3" id="KW-1185">Reference proteome</keyword>